<gene>
    <name evidence="2" type="ORF">HYPSUDRAFT_61527</name>
</gene>
<name>A0A0D2PFI1_HYPSF</name>
<feature type="region of interest" description="Disordered" evidence="1">
    <location>
        <begin position="148"/>
        <end position="214"/>
    </location>
</feature>
<evidence type="ECO:0000313" key="3">
    <source>
        <dbReference type="Proteomes" id="UP000054270"/>
    </source>
</evidence>
<dbReference type="Proteomes" id="UP000054270">
    <property type="component" value="Unassembled WGS sequence"/>
</dbReference>
<proteinExistence type="predicted"/>
<accession>A0A0D2PFI1</accession>
<dbReference type="AlphaFoldDB" id="A0A0D2PFI1"/>
<dbReference type="STRING" id="945553.A0A0D2PFI1"/>
<evidence type="ECO:0000256" key="1">
    <source>
        <dbReference type="SAM" id="MobiDB-lite"/>
    </source>
</evidence>
<keyword evidence="3" id="KW-1185">Reference proteome</keyword>
<reference evidence="3" key="1">
    <citation type="submission" date="2014-04" db="EMBL/GenBank/DDBJ databases">
        <title>Evolutionary Origins and Diversification of the Mycorrhizal Mutualists.</title>
        <authorList>
            <consortium name="DOE Joint Genome Institute"/>
            <consortium name="Mycorrhizal Genomics Consortium"/>
            <person name="Kohler A."/>
            <person name="Kuo A."/>
            <person name="Nagy L.G."/>
            <person name="Floudas D."/>
            <person name="Copeland A."/>
            <person name="Barry K.W."/>
            <person name="Cichocki N."/>
            <person name="Veneault-Fourrey C."/>
            <person name="LaButti K."/>
            <person name="Lindquist E.A."/>
            <person name="Lipzen A."/>
            <person name="Lundell T."/>
            <person name="Morin E."/>
            <person name="Murat C."/>
            <person name="Riley R."/>
            <person name="Ohm R."/>
            <person name="Sun H."/>
            <person name="Tunlid A."/>
            <person name="Henrissat B."/>
            <person name="Grigoriev I.V."/>
            <person name="Hibbett D.S."/>
            <person name="Martin F."/>
        </authorList>
    </citation>
    <scope>NUCLEOTIDE SEQUENCE [LARGE SCALE GENOMIC DNA]</scope>
    <source>
        <strain evidence="3">FD-334 SS-4</strain>
    </source>
</reference>
<dbReference type="OMA" id="HAVENWS"/>
<dbReference type="EMBL" id="KN817519">
    <property type="protein sequence ID" value="KJA29509.1"/>
    <property type="molecule type" value="Genomic_DNA"/>
</dbReference>
<evidence type="ECO:0000313" key="2">
    <source>
        <dbReference type="EMBL" id="KJA29509.1"/>
    </source>
</evidence>
<organism evidence="2 3">
    <name type="scientific">Hypholoma sublateritium (strain FD-334 SS-4)</name>
    <dbReference type="NCBI Taxonomy" id="945553"/>
    <lineage>
        <taxon>Eukaryota</taxon>
        <taxon>Fungi</taxon>
        <taxon>Dikarya</taxon>
        <taxon>Basidiomycota</taxon>
        <taxon>Agaricomycotina</taxon>
        <taxon>Agaricomycetes</taxon>
        <taxon>Agaricomycetidae</taxon>
        <taxon>Agaricales</taxon>
        <taxon>Agaricineae</taxon>
        <taxon>Strophariaceae</taxon>
        <taxon>Hypholoma</taxon>
    </lineage>
</organism>
<protein>
    <submittedName>
        <fullName evidence="2">Uncharacterized protein</fullName>
    </submittedName>
</protein>
<feature type="compositionally biased region" description="Basic residues" evidence="1">
    <location>
        <begin position="188"/>
        <end position="204"/>
    </location>
</feature>
<sequence length="438" mass="47648">MPSALDRALDKILGPVTEEDVADFEQQYGSGAQATAKKRTQGPGKNKAYGTPITYTISVFTPAQMKIDSGKRGGAKNTFLQLGSKEPWDTFTAQLLVKIDAILNPATIAFEDYTVTFSVPRIHTKPTDLTNDISYRFMVERALRGKDPSASITVEPKAHHKKRKHDSDKENNTDSSDGSDSDSDTQAKKSKKGKKKKDGKKKKTDPKELPGNAAHARELGALREKWLCHTPGCENKGSHCYISPVDSNHFALGHDHFNIWAAAILQGSDRATQMRPPLHPKFDAVNPGHPVGDQLPQVSTLQRRAAAQKAALALPAMTSSPTIHFHVPDMSKMFQPHHPPIPLPTDPAPGAAAPVVQTISDNPLLVPANAPIRPAIPLTNFATQYSFSINIQHTLEGEGFTSSNQLRLISLQELRDMGLKCGEIAVLQEAAGIHWAAV</sequence>
<dbReference type="OrthoDB" id="3063862at2759"/>